<evidence type="ECO:0000313" key="1">
    <source>
        <dbReference type="EMBL" id="KPA44592.1"/>
    </source>
</evidence>
<reference evidence="1 2" key="1">
    <citation type="submission" date="2015-04" db="EMBL/GenBank/DDBJ databases">
        <title>The draft genome sequence of Fusarium langsethiae, a T-2/HT-2 mycotoxin producer.</title>
        <authorList>
            <person name="Lysoe E."/>
            <person name="Divon H.H."/>
            <person name="Terzi V."/>
            <person name="Orru L."/>
            <person name="Lamontanara A."/>
            <person name="Kolseth A.-K."/>
            <person name="Frandsen R.J."/>
            <person name="Nielsen K."/>
            <person name="Thrane U."/>
        </authorList>
    </citation>
    <scope>NUCLEOTIDE SEQUENCE [LARGE SCALE GENOMIC DNA]</scope>
    <source>
        <strain evidence="1 2">Fl201059</strain>
    </source>
</reference>
<dbReference type="OrthoDB" id="10442426at2759"/>
<keyword evidence="2" id="KW-1185">Reference proteome</keyword>
<evidence type="ECO:0000313" key="2">
    <source>
        <dbReference type="Proteomes" id="UP000037904"/>
    </source>
</evidence>
<dbReference type="EMBL" id="JXCE01000024">
    <property type="protein sequence ID" value="KPA44592.1"/>
    <property type="molecule type" value="Genomic_DNA"/>
</dbReference>
<dbReference type="Proteomes" id="UP000037904">
    <property type="component" value="Unassembled WGS sequence"/>
</dbReference>
<sequence>MDASVTSSLPTQLPLPYALSDMPIKSWQGDLIIGVPCGTATQFCACFHPSPKLKDSSEKSRRPPPTESAFAVRADWDMKRNQCMMHQEGFWKTSMPVMRS</sequence>
<name>A0A0M9F2E9_FUSLA</name>
<dbReference type="AlphaFoldDB" id="A0A0M9F2E9"/>
<proteinExistence type="predicted"/>
<accession>A0A0M9F2E9</accession>
<protein>
    <submittedName>
        <fullName evidence="1">Uncharacterized protein</fullName>
    </submittedName>
</protein>
<organism evidence="1 2">
    <name type="scientific">Fusarium langsethiae</name>
    <dbReference type="NCBI Taxonomy" id="179993"/>
    <lineage>
        <taxon>Eukaryota</taxon>
        <taxon>Fungi</taxon>
        <taxon>Dikarya</taxon>
        <taxon>Ascomycota</taxon>
        <taxon>Pezizomycotina</taxon>
        <taxon>Sordariomycetes</taxon>
        <taxon>Hypocreomycetidae</taxon>
        <taxon>Hypocreales</taxon>
        <taxon>Nectriaceae</taxon>
        <taxon>Fusarium</taxon>
    </lineage>
</organism>
<comment type="caution">
    <text evidence="1">The sequence shown here is derived from an EMBL/GenBank/DDBJ whole genome shotgun (WGS) entry which is preliminary data.</text>
</comment>
<gene>
    <name evidence="1" type="ORF">FLAG1_02483</name>
</gene>